<dbReference type="Proteomes" id="UP001470230">
    <property type="component" value="Unassembled WGS sequence"/>
</dbReference>
<evidence type="ECO:0000256" key="3">
    <source>
        <dbReference type="ARBA" id="ARBA00022448"/>
    </source>
</evidence>
<keyword evidence="7" id="KW-0333">Golgi apparatus</keyword>
<gene>
    <name evidence="14" type="ORF">M9Y10_045737</name>
</gene>
<sequence length="292" mass="33667">MYLPTYGANRDRTSILMSYRGTKVMARSSRETNDTSRLLSSDLSDQSESPLEPFFHLSNEIKSELAQVNISLDTLLKKQHECLRPTFSDTSDSINEINTLTNSINNHLQTISQRINFITMPGNQYPDRAKILSNIRTALLDSYRDFSVKFKTAQQTFSASFDRHSRSKQKKNKKNNDKDKSFDFTAFNLGDQQSEMRQQMLQEERNNEEIEQIARRAEEIKNMFLDLSNLIVEQGTIIDRIDFCVTESLNNAVEAHKEVEKAAKYQSKSRMWICALILSVFVIVLIIMALLK</sequence>
<proteinExistence type="inferred from homology"/>
<dbReference type="PANTHER" id="PTHR19957:SF83">
    <property type="entry name" value="SYNTAXIN-16"/>
    <property type="match status" value="1"/>
</dbReference>
<dbReference type="CDD" id="cd15845">
    <property type="entry name" value="SNARE_syntaxin16"/>
    <property type="match status" value="1"/>
</dbReference>
<feature type="region of interest" description="Disordered" evidence="11">
    <location>
        <begin position="26"/>
        <end position="49"/>
    </location>
</feature>
<dbReference type="PANTHER" id="PTHR19957">
    <property type="entry name" value="SYNTAXIN"/>
    <property type="match status" value="1"/>
</dbReference>
<name>A0ABR2JWD3_9EUKA</name>
<keyword evidence="5" id="KW-0653">Protein transport</keyword>
<keyword evidence="4 12" id="KW-0812">Transmembrane</keyword>
<dbReference type="InterPro" id="IPR045242">
    <property type="entry name" value="Syntaxin"/>
</dbReference>
<feature type="region of interest" description="Disordered" evidence="11">
    <location>
        <begin position="161"/>
        <end position="182"/>
    </location>
</feature>
<evidence type="ECO:0000256" key="7">
    <source>
        <dbReference type="ARBA" id="ARBA00023034"/>
    </source>
</evidence>
<evidence type="ECO:0000259" key="13">
    <source>
        <dbReference type="PROSITE" id="PS50192"/>
    </source>
</evidence>
<evidence type="ECO:0000256" key="9">
    <source>
        <dbReference type="ARBA" id="ARBA00023136"/>
    </source>
</evidence>
<keyword evidence="9 12" id="KW-0472">Membrane</keyword>
<evidence type="ECO:0000256" key="1">
    <source>
        <dbReference type="ARBA" id="ARBA00004409"/>
    </source>
</evidence>
<dbReference type="SUPFAM" id="SSF47661">
    <property type="entry name" value="t-snare proteins"/>
    <property type="match status" value="1"/>
</dbReference>
<evidence type="ECO:0000313" key="14">
    <source>
        <dbReference type="EMBL" id="KAK8883089.1"/>
    </source>
</evidence>
<dbReference type="SMART" id="SM00397">
    <property type="entry name" value="t_SNARE"/>
    <property type="match status" value="1"/>
</dbReference>
<evidence type="ECO:0000256" key="12">
    <source>
        <dbReference type="SAM" id="Phobius"/>
    </source>
</evidence>
<dbReference type="Gene3D" id="1.20.5.110">
    <property type="match status" value="1"/>
</dbReference>
<comment type="subcellular location">
    <subcellularLocation>
        <location evidence="1">Golgi apparatus membrane</location>
        <topology evidence="1">Single-pass type IV membrane protein</topology>
    </subcellularLocation>
</comment>
<evidence type="ECO:0000256" key="11">
    <source>
        <dbReference type="SAM" id="MobiDB-lite"/>
    </source>
</evidence>
<dbReference type="InterPro" id="IPR010989">
    <property type="entry name" value="SNARE"/>
</dbReference>
<organism evidence="14 15">
    <name type="scientific">Tritrichomonas musculus</name>
    <dbReference type="NCBI Taxonomy" id="1915356"/>
    <lineage>
        <taxon>Eukaryota</taxon>
        <taxon>Metamonada</taxon>
        <taxon>Parabasalia</taxon>
        <taxon>Tritrichomonadida</taxon>
        <taxon>Tritrichomonadidae</taxon>
        <taxon>Tritrichomonas</taxon>
    </lineage>
</organism>
<feature type="compositionally biased region" description="Low complexity" evidence="11">
    <location>
        <begin position="35"/>
        <end position="49"/>
    </location>
</feature>
<dbReference type="EMBL" id="JAPFFF010000009">
    <property type="protein sequence ID" value="KAK8883089.1"/>
    <property type="molecule type" value="Genomic_DNA"/>
</dbReference>
<protein>
    <submittedName>
        <fullName evidence="14">Syntaxin-16</fullName>
    </submittedName>
</protein>
<evidence type="ECO:0000313" key="15">
    <source>
        <dbReference type="Proteomes" id="UP001470230"/>
    </source>
</evidence>
<evidence type="ECO:0000256" key="8">
    <source>
        <dbReference type="ARBA" id="ARBA00023054"/>
    </source>
</evidence>
<keyword evidence="15" id="KW-1185">Reference proteome</keyword>
<evidence type="ECO:0000256" key="4">
    <source>
        <dbReference type="ARBA" id="ARBA00022692"/>
    </source>
</evidence>
<reference evidence="14 15" key="1">
    <citation type="submission" date="2024-04" db="EMBL/GenBank/DDBJ databases">
        <title>Tritrichomonas musculus Genome.</title>
        <authorList>
            <person name="Alves-Ferreira E."/>
            <person name="Grigg M."/>
            <person name="Lorenzi H."/>
            <person name="Galac M."/>
        </authorList>
    </citation>
    <scope>NUCLEOTIDE SEQUENCE [LARGE SCALE GENOMIC DNA]</scope>
    <source>
        <strain evidence="14 15">EAF2021</strain>
    </source>
</reference>
<feature type="transmembrane region" description="Helical" evidence="12">
    <location>
        <begin position="271"/>
        <end position="291"/>
    </location>
</feature>
<evidence type="ECO:0000256" key="10">
    <source>
        <dbReference type="SAM" id="Coils"/>
    </source>
</evidence>
<feature type="coiled-coil region" evidence="10">
    <location>
        <begin position="193"/>
        <end position="223"/>
    </location>
</feature>
<dbReference type="InterPro" id="IPR000727">
    <property type="entry name" value="T_SNARE_dom"/>
</dbReference>
<keyword evidence="6 12" id="KW-1133">Transmembrane helix</keyword>
<evidence type="ECO:0000256" key="5">
    <source>
        <dbReference type="ARBA" id="ARBA00022927"/>
    </source>
</evidence>
<evidence type="ECO:0000256" key="2">
    <source>
        <dbReference type="ARBA" id="ARBA00009063"/>
    </source>
</evidence>
<comment type="caution">
    <text evidence="14">The sequence shown here is derived from an EMBL/GenBank/DDBJ whole genome shotgun (WGS) entry which is preliminary data.</text>
</comment>
<keyword evidence="8 10" id="KW-0175">Coiled coil</keyword>
<evidence type="ECO:0000256" key="6">
    <source>
        <dbReference type="ARBA" id="ARBA00022989"/>
    </source>
</evidence>
<feature type="domain" description="T-SNARE coiled-coil homology" evidence="13">
    <location>
        <begin position="200"/>
        <end position="262"/>
    </location>
</feature>
<comment type="similarity">
    <text evidence="2">Belongs to the syntaxin family.</text>
</comment>
<keyword evidence="3" id="KW-0813">Transport</keyword>
<dbReference type="Pfam" id="PF05739">
    <property type="entry name" value="SNARE"/>
    <property type="match status" value="1"/>
</dbReference>
<dbReference type="PROSITE" id="PS50192">
    <property type="entry name" value="T_SNARE"/>
    <property type="match status" value="1"/>
</dbReference>
<accession>A0ABR2JWD3</accession>